<evidence type="ECO:0000256" key="1">
    <source>
        <dbReference type="SAM" id="Phobius"/>
    </source>
</evidence>
<keyword evidence="1" id="KW-0472">Membrane</keyword>
<evidence type="ECO:0000259" key="2">
    <source>
        <dbReference type="Pfam" id="PF19124"/>
    </source>
</evidence>
<feature type="transmembrane region" description="Helical" evidence="1">
    <location>
        <begin position="342"/>
        <end position="361"/>
    </location>
</feature>
<dbReference type="AlphaFoldDB" id="A0A7Y0L8C7"/>
<proteinExistence type="predicted"/>
<evidence type="ECO:0000313" key="4">
    <source>
        <dbReference type="Proteomes" id="UP000533476"/>
    </source>
</evidence>
<protein>
    <recommendedName>
        <fullName evidence="2">DUF5808 domain-containing protein</fullName>
    </recommendedName>
</protein>
<keyword evidence="1" id="KW-1133">Transmembrane helix</keyword>
<feature type="transmembrane region" description="Helical" evidence="1">
    <location>
        <begin position="187"/>
        <end position="210"/>
    </location>
</feature>
<feature type="transmembrane region" description="Helical" evidence="1">
    <location>
        <begin position="231"/>
        <end position="251"/>
    </location>
</feature>
<gene>
    <name evidence="3" type="ORF">HIJ39_18530</name>
</gene>
<keyword evidence="1" id="KW-0812">Transmembrane</keyword>
<dbReference type="RefSeq" id="WP_169102361.1">
    <property type="nucleotide sequence ID" value="NZ_JABBVZ010000101.1"/>
</dbReference>
<feature type="domain" description="DUF5808" evidence="2">
    <location>
        <begin position="325"/>
        <end position="344"/>
    </location>
</feature>
<keyword evidence="4" id="KW-1185">Reference proteome</keyword>
<dbReference type="InterPro" id="IPR043831">
    <property type="entry name" value="DUF5808"/>
</dbReference>
<dbReference type="Pfam" id="PF19124">
    <property type="entry name" value="DUF5808"/>
    <property type="match status" value="1"/>
</dbReference>
<accession>A0A7Y0L8C7</accession>
<organism evidence="3 4">
    <name type="scientific">Sulfobacillus harzensis</name>
    <dbReference type="NCBI Taxonomy" id="2729629"/>
    <lineage>
        <taxon>Bacteria</taxon>
        <taxon>Bacillati</taxon>
        <taxon>Bacillota</taxon>
        <taxon>Clostridia</taxon>
        <taxon>Eubacteriales</taxon>
        <taxon>Clostridiales Family XVII. Incertae Sedis</taxon>
        <taxon>Sulfobacillus</taxon>
    </lineage>
</organism>
<feature type="transmembrane region" description="Helical" evidence="1">
    <location>
        <begin position="56"/>
        <end position="75"/>
    </location>
</feature>
<evidence type="ECO:0000313" key="3">
    <source>
        <dbReference type="EMBL" id="NMP24330.1"/>
    </source>
</evidence>
<dbReference type="EMBL" id="JABBVZ010000101">
    <property type="protein sequence ID" value="NMP24330.1"/>
    <property type="molecule type" value="Genomic_DNA"/>
</dbReference>
<sequence length="363" mass="39920">MIHFVATAVGLGLLSGLVTAAWAVAPLIAPPTLVFGVSIPTDHRGDQRLTQVRRQYLWRVVTLGFAIWLVSVLAAKFWGFGSGAAVGITGAAFGGFVSSAMAHRAIGAICDTGHWHPSRPTRIAAWIGPTNRSTKAETWGHLLATGGFLIATIAASIADYSQMPRILPLHYSLWGKPLVWTPKTPAVVAWLTLLPVVSTLVLVIAGHHLAHVRRHLDPDQLGASNERQQVFVLRNQRLLAWMGLFVAYSGWLNDYRRWHLLSMSPTLATALWLIPLGALIVYSAILMVATGQFGSRSSGLRGPDNAYREDDRHWVAGQFYMNAADPALLVPKRFGYGYTFNWGRSEIWLCVVVLLTAYLWIRP</sequence>
<feature type="transmembrane region" description="Helical" evidence="1">
    <location>
        <begin position="271"/>
        <end position="291"/>
    </location>
</feature>
<feature type="transmembrane region" description="Helical" evidence="1">
    <location>
        <begin position="139"/>
        <end position="158"/>
    </location>
</feature>
<name>A0A7Y0L8C7_9FIRM</name>
<comment type="caution">
    <text evidence="3">The sequence shown here is derived from an EMBL/GenBank/DDBJ whole genome shotgun (WGS) entry which is preliminary data.</text>
</comment>
<reference evidence="3 4" key="1">
    <citation type="submission" date="2020-04" db="EMBL/GenBank/DDBJ databases">
        <authorList>
            <person name="Zhang R."/>
            <person name="Schippers A."/>
        </authorList>
    </citation>
    <scope>NUCLEOTIDE SEQUENCE [LARGE SCALE GENOMIC DNA]</scope>
    <source>
        <strain evidence="3 4">DSM 109850</strain>
    </source>
</reference>
<dbReference type="Proteomes" id="UP000533476">
    <property type="component" value="Unassembled WGS sequence"/>
</dbReference>